<evidence type="ECO:0000313" key="2">
    <source>
        <dbReference type="EMBL" id="PKZ69264.1"/>
    </source>
</evidence>
<organism evidence="2 3">
    <name type="scientific">Faucicola osloensis</name>
    <name type="common">Moraxella osloensis</name>
    <dbReference type="NCBI Taxonomy" id="34062"/>
    <lineage>
        <taxon>Bacteria</taxon>
        <taxon>Pseudomonadati</taxon>
        <taxon>Pseudomonadota</taxon>
        <taxon>Gammaproteobacteria</taxon>
        <taxon>Moraxellales</taxon>
        <taxon>Moraxellaceae</taxon>
        <taxon>Faucicola</taxon>
    </lineage>
</organism>
<proteinExistence type="predicted"/>
<dbReference type="EMBL" id="PKJS01000004">
    <property type="protein sequence ID" value="PKZ69264.1"/>
    <property type="molecule type" value="Genomic_DNA"/>
</dbReference>
<dbReference type="AlphaFoldDB" id="A0A2I1RJK0"/>
<evidence type="ECO:0000256" key="1">
    <source>
        <dbReference type="SAM" id="MobiDB-lite"/>
    </source>
</evidence>
<name>A0A2I1RJK0_FAUOS</name>
<dbReference type="Proteomes" id="UP000234914">
    <property type="component" value="Unassembled WGS sequence"/>
</dbReference>
<comment type="caution">
    <text evidence="2">The sequence shown here is derived from an EMBL/GenBank/DDBJ whole genome shotgun (WGS) entry which is preliminary data.</text>
</comment>
<gene>
    <name evidence="2" type="ORF">CYJ96_03795</name>
</gene>
<feature type="region of interest" description="Disordered" evidence="1">
    <location>
        <begin position="219"/>
        <end position="257"/>
    </location>
</feature>
<evidence type="ECO:0000313" key="3">
    <source>
        <dbReference type="Proteomes" id="UP000234914"/>
    </source>
</evidence>
<feature type="compositionally biased region" description="Basic and acidic residues" evidence="1">
    <location>
        <begin position="239"/>
        <end position="249"/>
    </location>
</feature>
<protein>
    <submittedName>
        <fullName evidence="2">Uncharacterized protein</fullName>
    </submittedName>
</protein>
<reference evidence="2 3" key="1">
    <citation type="submission" date="2017-12" db="EMBL/GenBank/DDBJ databases">
        <title>Phylogenetic diversity of female urinary microbiome.</title>
        <authorList>
            <person name="Thomas-White K."/>
            <person name="Wolfe A.J."/>
        </authorList>
    </citation>
    <scope>NUCLEOTIDE SEQUENCE [LARGE SCALE GENOMIC DNA]</scope>
    <source>
        <strain evidence="2 3">UMB0416</strain>
    </source>
</reference>
<dbReference type="RefSeq" id="WP_050324962.1">
    <property type="nucleotide sequence ID" value="NZ_JAHXPO010000011.1"/>
</dbReference>
<accession>A0A2I1RJK0</accession>
<sequence>MSDYIISDIDTYKLMQYLNVVQATALIVGISPHEIERINGGYSHVYDNHQLTGKITNIINSICYAIWQGDLKAKTAYDTPIDYDNYGNPSTVYQDELTGQWYSLDDINKERTLINRDDLKTWLNSYEVTPPLLFIENERNNIEYLNADNEKYAPKLALCVRAWQASQIVPKGYAVGKWIEDYIRDHASDYGISTTDTMVKSLAPIANWGKEGGNKKTYPYISDKVQGDNKPKNQSNNELIKKQSNEQENKNFLPSKPVIKQDGFYKKIDDDIPF</sequence>